<dbReference type="InterPro" id="IPR012132">
    <property type="entry name" value="GMC_OxRdtase"/>
</dbReference>
<dbReference type="PANTHER" id="PTHR11552:SF147">
    <property type="entry name" value="CHOLINE DEHYDROGENASE, MITOCHONDRIAL"/>
    <property type="match status" value="1"/>
</dbReference>
<keyword evidence="4" id="KW-1185">Reference proteome</keyword>
<protein>
    <recommendedName>
        <fullName evidence="2">Glucose-methanol-choline oxidoreductase C-terminal domain-containing protein</fullName>
    </recommendedName>
</protein>
<evidence type="ECO:0000313" key="3">
    <source>
        <dbReference type="EMBL" id="KAK3584938.1"/>
    </source>
</evidence>
<dbReference type="Gene3D" id="3.30.560.10">
    <property type="entry name" value="Glucose Oxidase, domain 3"/>
    <property type="match status" value="1"/>
</dbReference>
<feature type="domain" description="Glucose-methanol-choline oxidoreductase C-terminal" evidence="2">
    <location>
        <begin position="51"/>
        <end position="93"/>
    </location>
</feature>
<comment type="caution">
    <text evidence="3">The sequence shown here is derived from an EMBL/GenBank/DDBJ whole genome shotgun (WGS) entry which is preliminary data.</text>
</comment>
<evidence type="ECO:0000259" key="2">
    <source>
        <dbReference type="Pfam" id="PF05199"/>
    </source>
</evidence>
<dbReference type="SUPFAM" id="SSF51905">
    <property type="entry name" value="FAD/NAD(P)-binding domain"/>
    <property type="match status" value="1"/>
</dbReference>
<reference evidence="3" key="1">
    <citation type="journal article" date="2021" name="Genome Biol. Evol.">
        <title>A High-Quality Reference Genome for a Parasitic Bivalve with Doubly Uniparental Inheritance (Bivalvia: Unionida).</title>
        <authorList>
            <person name="Smith C.H."/>
        </authorList>
    </citation>
    <scope>NUCLEOTIDE SEQUENCE</scope>
    <source>
        <strain evidence="3">CHS0354</strain>
    </source>
</reference>
<dbReference type="Proteomes" id="UP001195483">
    <property type="component" value="Unassembled WGS sequence"/>
</dbReference>
<dbReference type="SUPFAM" id="SSF54373">
    <property type="entry name" value="FAD-linked reductases, C-terminal domain"/>
    <property type="match status" value="1"/>
</dbReference>
<dbReference type="AlphaFoldDB" id="A0AAE0VNP4"/>
<dbReference type="InterPro" id="IPR036188">
    <property type="entry name" value="FAD/NAD-bd_sf"/>
</dbReference>
<comment type="similarity">
    <text evidence="1">Belongs to the GMC oxidoreductase family.</text>
</comment>
<reference evidence="3" key="3">
    <citation type="submission" date="2023-05" db="EMBL/GenBank/DDBJ databases">
        <authorList>
            <person name="Smith C.H."/>
        </authorList>
    </citation>
    <scope>NUCLEOTIDE SEQUENCE</scope>
    <source>
        <strain evidence="3">CHS0354</strain>
        <tissue evidence="3">Mantle</tissue>
    </source>
</reference>
<sequence length="133" mass="15162">MLISRDPSDSPNIDPNYLSEEEDVKMFIRRFLRGVLAINKPKFHVSNGSLEDPYTLVDPQLWVKGIERLRVVNASIMPDVTPGNTNATTIIIAEKAADIILERKPKFIDSNLLLFVLFVSNLVSLKRFLMKYN</sequence>
<name>A0AAE0VNP4_9BIVA</name>
<organism evidence="3 4">
    <name type="scientific">Potamilus streckersoni</name>
    <dbReference type="NCBI Taxonomy" id="2493646"/>
    <lineage>
        <taxon>Eukaryota</taxon>
        <taxon>Metazoa</taxon>
        <taxon>Spiralia</taxon>
        <taxon>Lophotrochozoa</taxon>
        <taxon>Mollusca</taxon>
        <taxon>Bivalvia</taxon>
        <taxon>Autobranchia</taxon>
        <taxon>Heteroconchia</taxon>
        <taxon>Palaeoheterodonta</taxon>
        <taxon>Unionida</taxon>
        <taxon>Unionoidea</taxon>
        <taxon>Unionidae</taxon>
        <taxon>Ambleminae</taxon>
        <taxon>Lampsilini</taxon>
        <taxon>Potamilus</taxon>
    </lineage>
</organism>
<dbReference type="GO" id="GO:0016614">
    <property type="term" value="F:oxidoreductase activity, acting on CH-OH group of donors"/>
    <property type="evidence" value="ECO:0007669"/>
    <property type="project" value="InterPro"/>
</dbReference>
<evidence type="ECO:0000256" key="1">
    <source>
        <dbReference type="ARBA" id="ARBA00010790"/>
    </source>
</evidence>
<proteinExistence type="inferred from homology"/>
<dbReference type="PANTHER" id="PTHR11552">
    <property type="entry name" value="GLUCOSE-METHANOL-CHOLINE GMC OXIDOREDUCTASE"/>
    <property type="match status" value="1"/>
</dbReference>
<accession>A0AAE0VNP4</accession>
<dbReference type="EMBL" id="JAEAOA010001326">
    <property type="protein sequence ID" value="KAK3584938.1"/>
    <property type="molecule type" value="Genomic_DNA"/>
</dbReference>
<reference evidence="3" key="2">
    <citation type="journal article" date="2021" name="Genome Biol. Evol.">
        <title>Developing a high-quality reference genome for a parasitic bivalve with doubly uniparental inheritance (Bivalvia: Unionida).</title>
        <authorList>
            <person name="Smith C.H."/>
        </authorList>
    </citation>
    <scope>NUCLEOTIDE SEQUENCE</scope>
    <source>
        <strain evidence="3">CHS0354</strain>
        <tissue evidence="3">Mantle</tissue>
    </source>
</reference>
<gene>
    <name evidence="3" type="ORF">CHS0354_021820</name>
</gene>
<evidence type="ECO:0000313" key="4">
    <source>
        <dbReference type="Proteomes" id="UP001195483"/>
    </source>
</evidence>
<dbReference type="Gene3D" id="3.50.50.60">
    <property type="entry name" value="FAD/NAD(P)-binding domain"/>
    <property type="match status" value="1"/>
</dbReference>
<dbReference type="InterPro" id="IPR007867">
    <property type="entry name" value="GMC_OxRtase_C"/>
</dbReference>
<dbReference type="GO" id="GO:0050660">
    <property type="term" value="F:flavin adenine dinucleotide binding"/>
    <property type="evidence" value="ECO:0007669"/>
    <property type="project" value="InterPro"/>
</dbReference>
<dbReference type="Pfam" id="PF05199">
    <property type="entry name" value="GMC_oxred_C"/>
    <property type="match status" value="1"/>
</dbReference>